<organism evidence="2">
    <name type="scientific">marine metagenome</name>
    <dbReference type="NCBI Taxonomy" id="408172"/>
    <lineage>
        <taxon>unclassified sequences</taxon>
        <taxon>metagenomes</taxon>
        <taxon>ecological metagenomes</taxon>
    </lineage>
</organism>
<dbReference type="AlphaFoldDB" id="A0A381NHC8"/>
<dbReference type="EMBL" id="UINC01000350">
    <property type="protein sequence ID" value="SUZ53799.1"/>
    <property type="molecule type" value="Genomic_DNA"/>
</dbReference>
<name>A0A381NHC8_9ZZZZ</name>
<dbReference type="Pfam" id="PF01883">
    <property type="entry name" value="FeS_assembly_P"/>
    <property type="match status" value="1"/>
</dbReference>
<reference evidence="2" key="1">
    <citation type="submission" date="2018-05" db="EMBL/GenBank/DDBJ databases">
        <authorList>
            <person name="Lanie J.A."/>
            <person name="Ng W.-L."/>
            <person name="Kazmierczak K.M."/>
            <person name="Andrzejewski T.M."/>
            <person name="Davidsen T.M."/>
            <person name="Wayne K.J."/>
            <person name="Tettelin H."/>
            <person name="Glass J.I."/>
            <person name="Rusch D."/>
            <person name="Podicherti R."/>
            <person name="Tsui H.-C.T."/>
            <person name="Winkler M.E."/>
        </authorList>
    </citation>
    <scope>NUCLEOTIDE SEQUENCE</scope>
</reference>
<dbReference type="CDD" id="cd00371">
    <property type="entry name" value="HMA"/>
    <property type="match status" value="1"/>
</dbReference>
<dbReference type="SUPFAM" id="SSF117916">
    <property type="entry name" value="Fe-S cluster assembly (FSCA) domain-like"/>
    <property type="match status" value="1"/>
</dbReference>
<dbReference type="PANTHER" id="PTHR42831">
    <property type="entry name" value="FE-S PROTEIN MATURATION AUXILIARY FACTOR YITW"/>
    <property type="match status" value="1"/>
</dbReference>
<dbReference type="GO" id="GO:0046872">
    <property type="term" value="F:metal ion binding"/>
    <property type="evidence" value="ECO:0007669"/>
    <property type="project" value="InterPro"/>
</dbReference>
<gene>
    <name evidence="2" type="ORF">METZ01_LOCUS6653</name>
</gene>
<dbReference type="InterPro" id="IPR034904">
    <property type="entry name" value="FSCA_dom_sf"/>
</dbReference>
<proteinExistence type="predicted"/>
<dbReference type="Gene3D" id="3.30.300.130">
    <property type="entry name" value="Fe-S cluster assembly (FSCA)"/>
    <property type="match status" value="1"/>
</dbReference>
<dbReference type="InterPro" id="IPR052339">
    <property type="entry name" value="Fe-S_Maturation_MIP18"/>
</dbReference>
<evidence type="ECO:0000259" key="1">
    <source>
        <dbReference type="Pfam" id="PF01883"/>
    </source>
</evidence>
<dbReference type="PANTHER" id="PTHR42831:SF1">
    <property type="entry name" value="FE-S PROTEIN MATURATION AUXILIARY FACTOR YITW"/>
    <property type="match status" value="1"/>
</dbReference>
<dbReference type="InterPro" id="IPR006121">
    <property type="entry name" value="HMA_dom"/>
</dbReference>
<sequence length="120" mass="13562">MRLKEKIIDVLKQCYDPELPVDLWNLGLIYNIDLQNTAGDLTDVVITMSLTTPGCGMGQYMADDIKTKVSALDKVHDVDVTVTFDPAWQPEMMSDEARSKLGFEPTMVPKDEPKIDVKWE</sequence>
<feature type="domain" description="MIP18 family-like" evidence="1">
    <location>
        <begin position="4"/>
        <end position="82"/>
    </location>
</feature>
<evidence type="ECO:0000313" key="2">
    <source>
        <dbReference type="EMBL" id="SUZ53799.1"/>
    </source>
</evidence>
<dbReference type="InterPro" id="IPR002744">
    <property type="entry name" value="MIP18-like"/>
</dbReference>
<accession>A0A381NHC8</accession>
<protein>
    <recommendedName>
        <fullName evidence="1">MIP18 family-like domain-containing protein</fullName>
    </recommendedName>
</protein>